<gene>
    <name evidence="1" type="ORF">ERS852470_01868</name>
</gene>
<dbReference type="NCBIfam" id="TIGR01603">
    <property type="entry name" value="maj_tail_phi13"/>
    <property type="match status" value="1"/>
</dbReference>
<evidence type="ECO:0000313" key="2">
    <source>
        <dbReference type="Proteomes" id="UP000095558"/>
    </source>
</evidence>
<sequence>MANRIVGLRNIHIAKITGTGSNGEYIYGEPVKLEGAKTFNTTNEVSENAFYSDDVMDYYSKNITSMELEIELAYLTPEIESLITGKKLVNGVLISGANDSAASFAVLYEMTTLQEPIRRVIYDCILSRDEISSASKTDSTEEQLIKLSGKAKPDVQGNFDAILDKNNIPEGEEVKFNKIWDNFFTQVQTPAVIEATTTRATK</sequence>
<dbReference type="InterPro" id="IPR006490">
    <property type="entry name" value="Maj_tail_phi13"/>
</dbReference>
<dbReference type="EMBL" id="CYZV01000018">
    <property type="protein sequence ID" value="CUO26547.1"/>
    <property type="molecule type" value="Genomic_DNA"/>
</dbReference>
<proteinExistence type="predicted"/>
<protein>
    <submittedName>
        <fullName evidence="1">Phage major tail protein, phi13 family</fullName>
    </submittedName>
</protein>
<evidence type="ECO:0000313" key="1">
    <source>
        <dbReference type="EMBL" id="CUO26547.1"/>
    </source>
</evidence>
<reference evidence="1 2" key="1">
    <citation type="submission" date="2015-09" db="EMBL/GenBank/DDBJ databases">
        <authorList>
            <consortium name="Pathogen Informatics"/>
        </authorList>
    </citation>
    <scope>NUCLEOTIDE SEQUENCE [LARGE SCALE GENOMIC DNA]</scope>
    <source>
        <strain evidence="1 2">2789STDY5834855</strain>
    </source>
</reference>
<name>A0A174DMV6_9CLOT</name>
<dbReference type="OrthoDB" id="9780018at2"/>
<organism evidence="1 2">
    <name type="scientific">Clostridium disporicum</name>
    <dbReference type="NCBI Taxonomy" id="84024"/>
    <lineage>
        <taxon>Bacteria</taxon>
        <taxon>Bacillati</taxon>
        <taxon>Bacillota</taxon>
        <taxon>Clostridia</taxon>
        <taxon>Eubacteriales</taxon>
        <taxon>Clostridiaceae</taxon>
        <taxon>Clostridium</taxon>
    </lineage>
</organism>
<dbReference type="AlphaFoldDB" id="A0A174DMV6"/>
<accession>A0A174DMV6</accession>
<dbReference type="RefSeq" id="WP_055276540.1">
    <property type="nucleotide sequence ID" value="NZ_CYZV01000018.1"/>
</dbReference>
<dbReference type="Proteomes" id="UP000095558">
    <property type="component" value="Unassembled WGS sequence"/>
</dbReference>